<dbReference type="AlphaFoldDB" id="A0A9P6WA66"/>
<feature type="domain" description="RRM" evidence="4">
    <location>
        <begin position="89"/>
        <end position="165"/>
    </location>
</feature>
<evidence type="ECO:0000259" key="4">
    <source>
        <dbReference type="PROSITE" id="PS50102"/>
    </source>
</evidence>
<feature type="compositionally biased region" description="Low complexity" evidence="3">
    <location>
        <begin position="344"/>
        <end position="353"/>
    </location>
</feature>
<dbReference type="CDD" id="cd21606">
    <property type="entry name" value="RRM2_HRB1_GBP2"/>
    <property type="match status" value="1"/>
</dbReference>
<dbReference type="InterPro" id="IPR050502">
    <property type="entry name" value="Euk_RNA-bind_prot"/>
</dbReference>
<gene>
    <name evidence="5" type="ORF">C6P45_004992</name>
</gene>
<comment type="caution">
    <text evidence="5">The sequence shown here is derived from an EMBL/GenBank/DDBJ whole genome shotgun (WGS) entry which is preliminary data.</text>
</comment>
<feature type="region of interest" description="Disordered" evidence="3">
    <location>
        <begin position="294"/>
        <end position="393"/>
    </location>
</feature>
<evidence type="ECO:0000256" key="3">
    <source>
        <dbReference type="SAM" id="MobiDB-lite"/>
    </source>
</evidence>
<protein>
    <recommendedName>
        <fullName evidence="4">RRM domain-containing protein</fullName>
    </recommendedName>
</protein>
<evidence type="ECO:0000313" key="6">
    <source>
        <dbReference type="Proteomes" id="UP000750334"/>
    </source>
</evidence>
<feature type="compositionally biased region" description="Low complexity" evidence="3">
    <location>
        <begin position="199"/>
        <end position="208"/>
    </location>
</feature>
<dbReference type="Proteomes" id="UP000750334">
    <property type="component" value="Unassembled WGS sequence"/>
</dbReference>
<feature type="region of interest" description="Disordered" evidence="3">
    <location>
        <begin position="1"/>
        <end position="77"/>
    </location>
</feature>
<dbReference type="Gene3D" id="3.30.70.330">
    <property type="match status" value="3"/>
</dbReference>
<dbReference type="SUPFAM" id="SSF54928">
    <property type="entry name" value="RNA-binding domain, RBD"/>
    <property type="match status" value="3"/>
</dbReference>
<evidence type="ECO:0000256" key="1">
    <source>
        <dbReference type="ARBA" id="ARBA00022884"/>
    </source>
</evidence>
<organism evidence="5 6">
    <name type="scientific">Maudiozyma exigua</name>
    <name type="common">Yeast</name>
    <name type="synonym">Kazachstania exigua</name>
    <dbReference type="NCBI Taxonomy" id="34358"/>
    <lineage>
        <taxon>Eukaryota</taxon>
        <taxon>Fungi</taxon>
        <taxon>Dikarya</taxon>
        <taxon>Ascomycota</taxon>
        <taxon>Saccharomycotina</taxon>
        <taxon>Saccharomycetes</taxon>
        <taxon>Saccharomycetales</taxon>
        <taxon>Saccharomycetaceae</taxon>
        <taxon>Maudiozyma</taxon>
    </lineage>
</organism>
<feature type="compositionally biased region" description="Basic and acidic residues" evidence="3">
    <location>
        <begin position="294"/>
        <end position="340"/>
    </location>
</feature>
<dbReference type="EMBL" id="PUHR01000079">
    <property type="protein sequence ID" value="KAG0668094.1"/>
    <property type="molecule type" value="Genomic_DNA"/>
</dbReference>
<dbReference type="InterPro" id="IPR012677">
    <property type="entry name" value="Nucleotide-bd_a/b_plait_sf"/>
</dbReference>
<dbReference type="InterPro" id="IPR000504">
    <property type="entry name" value="RRM_dom"/>
</dbReference>
<feature type="region of interest" description="Disordered" evidence="3">
    <location>
        <begin position="159"/>
        <end position="208"/>
    </location>
</feature>
<feature type="compositionally biased region" description="Gly residues" evidence="3">
    <location>
        <begin position="49"/>
        <end position="69"/>
    </location>
</feature>
<dbReference type="Pfam" id="PF00076">
    <property type="entry name" value="RRM_1"/>
    <property type="match status" value="3"/>
</dbReference>
<dbReference type="SMART" id="SM00360">
    <property type="entry name" value="RRM"/>
    <property type="match status" value="3"/>
</dbReference>
<evidence type="ECO:0000256" key="2">
    <source>
        <dbReference type="PROSITE-ProRule" id="PRU00176"/>
    </source>
</evidence>
<name>A0A9P6WA66_MAUEX</name>
<proteinExistence type="predicted"/>
<evidence type="ECO:0000313" key="5">
    <source>
        <dbReference type="EMBL" id="KAG0668094.1"/>
    </source>
</evidence>
<feature type="domain" description="RRM" evidence="4">
    <location>
        <begin position="399"/>
        <end position="476"/>
    </location>
</feature>
<dbReference type="PROSITE" id="PS50102">
    <property type="entry name" value="RRM"/>
    <property type="match status" value="3"/>
</dbReference>
<keyword evidence="1 2" id="KW-0694">RNA-binding</keyword>
<dbReference type="InterPro" id="IPR035979">
    <property type="entry name" value="RBD_domain_sf"/>
</dbReference>
<accession>A0A9P6WA66</accession>
<feature type="compositionally biased region" description="Basic residues" evidence="3">
    <location>
        <begin position="14"/>
        <end position="25"/>
    </location>
</feature>
<sequence>MDQALGYNNEYSHQRSRSRSPSNRRRSIDRNDTYGRFGARGFHGRRGGHGGFRGGRGGYRGGRGSGYSFGGRRDDFRDMPPKRERIYDNSIFIGNLSFDCTEDDLRDFFQSAGDIVSTEIITRRGRHKGMGTVEFTNQQAVDEAISRFNNVEFMGRELFIKQDQPPPNKRGDEPSMLDRIQPNDGYRNNTREDTIYSGNQNNNPQDYDYNAPRQQRSQSYEVFILNLPFAFSWQNLKDLFRECGNVLRADIQLDYNGYSRGFGNVFYGTKEEMYRAIDTFNGYDLDGRILEVREGRSNQHHDNGRNEPYQDRHKSYPDRRDSYPDRRDSYQERRGSYRDDDQQDFFQDRNNQQLEGGNHFGNQPEQQFNQQIPQAPQEQSTHGPTKFTEGVTGNGERSSLVYCENLPLTTSTNDLYELFESLGRVQYAELKYDTTGSPTGIAIIDYDDINSADLCVNKLNNYNYGGQDLSVSFGQRSN</sequence>
<dbReference type="OrthoDB" id="1049195at2759"/>
<dbReference type="GO" id="GO:0003729">
    <property type="term" value="F:mRNA binding"/>
    <property type="evidence" value="ECO:0007669"/>
    <property type="project" value="TreeGrafter"/>
</dbReference>
<dbReference type="PANTHER" id="PTHR48025:SF1">
    <property type="entry name" value="RRM DOMAIN-CONTAINING PROTEIN"/>
    <property type="match status" value="1"/>
</dbReference>
<keyword evidence="6" id="KW-1185">Reference proteome</keyword>
<dbReference type="PANTHER" id="PTHR48025">
    <property type="entry name" value="OS02G0815200 PROTEIN"/>
    <property type="match status" value="1"/>
</dbReference>
<reference evidence="5 6" key="1">
    <citation type="submission" date="2020-11" db="EMBL/GenBank/DDBJ databases">
        <title>Kefir isolates.</title>
        <authorList>
            <person name="Marcisauskas S."/>
            <person name="Kim Y."/>
            <person name="Blasche S."/>
        </authorList>
    </citation>
    <scope>NUCLEOTIDE SEQUENCE [LARGE SCALE GENOMIC DNA]</scope>
    <source>
        <strain evidence="5 6">OG2</strain>
    </source>
</reference>
<feature type="domain" description="RRM" evidence="4">
    <location>
        <begin position="220"/>
        <end position="297"/>
    </location>
</feature>
<feature type="compositionally biased region" description="Low complexity" evidence="3">
    <location>
        <begin position="362"/>
        <end position="379"/>
    </location>
</feature>